<feature type="region of interest" description="Disordered" evidence="1">
    <location>
        <begin position="36"/>
        <end position="65"/>
    </location>
</feature>
<accession>A0AAP2GE35</accession>
<dbReference type="Proteomes" id="UP001319180">
    <property type="component" value="Unassembled WGS sequence"/>
</dbReference>
<name>A0AAP2GE35_9BACT</name>
<feature type="compositionally biased region" description="Basic residues" evidence="1">
    <location>
        <begin position="1"/>
        <end position="12"/>
    </location>
</feature>
<feature type="compositionally biased region" description="Basic and acidic residues" evidence="1">
    <location>
        <begin position="41"/>
        <end position="51"/>
    </location>
</feature>
<sequence>MFKQTNKQRKSARSGQYSGMLTDSEVIKGASAEITGASPGFHEKISQKLEPGRLSGVEGNNGNFF</sequence>
<reference evidence="2 3" key="1">
    <citation type="submission" date="2021-05" db="EMBL/GenBank/DDBJ databases">
        <title>A Polyphasic approach of four new species of the genus Ohtaekwangia: Ohtaekwangia histidinii sp. nov., Ohtaekwangia cretensis sp. nov., Ohtaekwangia indiensis sp. nov., Ohtaekwangia reichenbachii sp. nov. from diverse environment.</title>
        <authorList>
            <person name="Octaviana S."/>
        </authorList>
    </citation>
    <scope>NUCLEOTIDE SEQUENCE [LARGE SCALE GENOMIC DNA]</scope>
    <source>
        <strain evidence="2 3">PWU37</strain>
    </source>
</reference>
<evidence type="ECO:0000313" key="3">
    <source>
        <dbReference type="Proteomes" id="UP001319180"/>
    </source>
</evidence>
<protein>
    <submittedName>
        <fullName evidence="2">Uncharacterized protein</fullName>
    </submittedName>
</protein>
<dbReference type="AlphaFoldDB" id="A0AAP2GE35"/>
<evidence type="ECO:0000256" key="1">
    <source>
        <dbReference type="SAM" id="MobiDB-lite"/>
    </source>
</evidence>
<dbReference type="EMBL" id="JAHESC010000021">
    <property type="protein sequence ID" value="MBT1687937.1"/>
    <property type="molecule type" value="Genomic_DNA"/>
</dbReference>
<keyword evidence="3" id="KW-1185">Reference proteome</keyword>
<gene>
    <name evidence="2" type="ORF">KK078_15315</name>
</gene>
<feature type="region of interest" description="Disordered" evidence="1">
    <location>
        <begin position="1"/>
        <end position="21"/>
    </location>
</feature>
<comment type="caution">
    <text evidence="2">The sequence shown here is derived from an EMBL/GenBank/DDBJ whole genome shotgun (WGS) entry which is preliminary data.</text>
</comment>
<dbReference type="RefSeq" id="WP_254091165.1">
    <property type="nucleotide sequence ID" value="NZ_JAHESC010000021.1"/>
</dbReference>
<evidence type="ECO:0000313" key="2">
    <source>
        <dbReference type="EMBL" id="MBT1687937.1"/>
    </source>
</evidence>
<proteinExistence type="predicted"/>
<organism evidence="2 3">
    <name type="scientific">Dawidia soli</name>
    <dbReference type="NCBI Taxonomy" id="2782352"/>
    <lineage>
        <taxon>Bacteria</taxon>
        <taxon>Pseudomonadati</taxon>
        <taxon>Bacteroidota</taxon>
        <taxon>Cytophagia</taxon>
        <taxon>Cytophagales</taxon>
        <taxon>Chryseotaleaceae</taxon>
        <taxon>Dawidia</taxon>
    </lineage>
</organism>